<evidence type="ECO:0000313" key="2">
    <source>
        <dbReference type="Proteomes" id="UP000799755"/>
    </source>
</evidence>
<comment type="caution">
    <text evidence="1">The sequence shown here is derived from an EMBL/GenBank/DDBJ whole genome shotgun (WGS) entry which is preliminary data.</text>
</comment>
<evidence type="ECO:0000313" key="1">
    <source>
        <dbReference type="EMBL" id="KAF2462519.1"/>
    </source>
</evidence>
<keyword evidence="2" id="KW-1185">Reference proteome</keyword>
<dbReference type="Proteomes" id="UP000799755">
    <property type="component" value="Unassembled WGS sequence"/>
</dbReference>
<feature type="non-terminal residue" evidence="1">
    <location>
        <position position="1"/>
    </location>
</feature>
<reference evidence="1" key="1">
    <citation type="journal article" date="2020" name="Stud. Mycol.">
        <title>101 Dothideomycetes genomes: a test case for predicting lifestyles and emergence of pathogens.</title>
        <authorList>
            <person name="Haridas S."/>
            <person name="Albert R."/>
            <person name="Binder M."/>
            <person name="Bloem J."/>
            <person name="Labutti K."/>
            <person name="Salamov A."/>
            <person name="Andreopoulos B."/>
            <person name="Baker S."/>
            <person name="Barry K."/>
            <person name="Bills G."/>
            <person name="Bluhm B."/>
            <person name="Cannon C."/>
            <person name="Castanera R."/>
            <person name="Culley D."/>
            <person name="Daum C."/>
            <person name="Ezra D."/>
            <person name="Gonzalez J."/>
            <person name="Henrissat B."/>
            <person name="Kuo A."/>
            <person name="Liang C."/>
            <person name="Lipzen A."/>
            <person name="Lutzoni F."/>
            <person name="Magnuson J."/>
            <person name="Mondo S."/>
            <person name="Nolan M."/>
            <person name="Ohm R."/>
            <person name="Pangilinan J."/>
            <person name="Park H.-J."/>
            <person name="Ramirez L."/>
            <person name="Alfaro M."/>
            <person name="Sun H."/>
            <person name="Tritt A."/>
            <person name="Yoshinaga Y."/>
            <person name="Zwiers L.-H."/>
            <person name="Turgeon B."/>
            <person name="Goodwin S."/>
            <person name="Spatafora J."/>
            <person name="Crous P."/>
            <person name="Grigoriev I."/>
        </authorList>
    </citation>
    <scope>NUCLEOTIDE SEQUENCE</scope>
    <source>
        <strain evidence="1">ATCC 200398</strain>
    </source>
</reference>
<dbReference type="EMBL" id="MU003586">
    <property type="protein sequence ID" value="KAF2462519.1"/>
    <property type="molecule type" value="Genomic_DNA"/>
</dbReference>
<name>A0ACB6Q6P0_9PLEO</name>
<sequence>DVACVAYCDEATFEVGLDTRPPYVRQQHGKAYKSRYLKPTFKSGRTTVSVFSVISLNFKLELFIN</sequence>
<organism evidence="1 2">
    <name type="scientific">Lindgomyces ingoldianus</name>
    <dbReference type="NCBI Taxonomy" id="673940"/>
    <lineage>
        <taxon>Eukaryota</taxon>
        <taxon>Fungi</taxon>
        <taxon>Dikarya</taxon>
        <taxon>Ascomycota</taxon>
        <taxon>Pezizomycotina</taxon>
        <taxon>Dothideomycetes</taxon>
        <taxon>Pleosporomycetidae</taxon>
        <taxon>Pleosporales</taxon>
        <taxon>Lindgomycetaceae</taxon>
        <taxon>Lindgomyces</taxon>
    </lineage>
</organism>
<accession>A0ACB6Q6P0</accession>
<proteinExistence type="predicted"/>
<gene>
    <name evidence="1" type="ORF">BDR25DRAFT_248997</name>
</gene>
<protein>
    <submittedName>
        <fullName evidence="1">Uncharacterized protein</fullName>
    </submittedName>
</protein>